<proteinExistence type="predicted"/>
<reference evidence="1 2" key="1">
    <citation type="submission" date="2018-06" db="EMBL/GenBank/DDBJ databases">
        <title>Paenibacillus imtechensis sp. nov.</title>
        <authorList>
            <person name="Pinnaka A.K."/>
            <person name="Singh H."/>
            <person name="Kaur M."/>
        </authorList>
    </citation>
    <scope>NUCLEOTIDE SEQUENCE [LARGE SCALE GENOMIC DNA]</scope>
    <source>
        <strain evidence="1 2">SMB1</strain>
    </source>
</reference>
<dbReference type="EMBL" id="QKRB01000029">
    <property type="protein sequence ID" value="PZD97227.1"/>
    <property type="molecule type" value="Genomic_DNA"/>
</dbReference>
<dbReference type="OrthoDB" id="2622901at2"/>
<dbReference type="Proteomes" id="UP000249522">
    <property type="component" value="Unassembled WGS sequence"/>
</dbReference>
<comment type="caution">
    <text evidence="1">The sequence shown here is derived from an EMBL/GenBank/DDBJ whole genome shotgun (WGS) entry which is preliminary data.</text>
</comment>
<accession>A0A2W1M0I3</accession>
<name>A0A2W1M0I3_9BACL</name>
<gene>
    <name evidence="1" type="ORF">DNH61_03570</name>
</gene>
<evidence type="ECO:0000313" key="2">
    <source>
        <dbReference type="Proteomes" id="UP000249522"/>
    </source>
</evidence>
<protein>
    <submittedName>
        <fullName evidence="1">Uncharacterized protein</fullName>
    </submittedName>
</protein>
<keyword evidence="2" id="KW-1185">Reference proteome</keyword>
<sequence>MIDPIGEIEKEIIDICKPILIQLKGNQAGDGYALIDVERIKTLNNQLEKYQAVIQDEEQVNKNVVGVLFYTCSRFYIQSKYSKNSKELIEQFEQLNTRLIEMYLINR</sequence>
<evidence type="ECO:0000313" key="1">
    <source>
        <dbReference type="EMBL" id="PZD97227.1"/>
    </source>
</evidence>
<dbReference type="RefSeq" id="WP_111145311.1">
    <property type="nucleotide sequence ID" value="NZ_QKRB01000029.1"/>
</dbReference>
<organism evidence="1 2">
    <name type="scientific">Paenibacillus sambharensis</name>
    <dbReference type="NCBI Taxonomy" id="1803190"/>
    <lineage>
        <taxon>Bacteria</taxon>
        <taxon>Bacillati</taxon>
        <taxon>Bacillota</taxon>
        <taxon>Bacilli</taxon>
        <taxon>Bacillales</taxon>
        <taxon>Paenibacillaceae</taxon>
        <taxon>Paenibacillus</taxon>
    </lineage>
</organism>
<dbReference type="AlphaFoldDB" id="A0A2W1M0I3"/>